<dbReference type="PATRIC" id="fig|446465.5.peg.2036"/>
<proteinExistence type="predicted"/>
<dbReference type="HOGENOM" id="CLU_1737050_0_0_11"/>
<evidence type="ECO:0000313" key="1">
    <source>
        <dbReference type="EMBL" id="ACU85860.1"/>
    </source>
</evidence>
<protein>
    <submittedName>
        <fullName evidence="1">Uncharacterized protein</fullName>
    </submittedName>
</protein>
<dbReference type="InterPro" id="IPR054206">
    <property type="entry name" value="DUF6912"/>
</dbReference>
<dbReference type="EMBL" id="CP001643">
    <property type="protein sequence ID" value="ACU85860.1"/>
    <property type="molecule type" value="Genomic_DNA"/>
</dbReference>
<dbReference type="Proteomes" id="UP000001919">
    <property type="component" value="Chromosome"/>
</dbReference>
<gene>
    <name evidence="1" type="ordered locus">Bfae_20530</name>
</gene>
<evidence type="ECO:0000313" key="2">
    <source>
        <dbReference type="Proteomes" id="UP000001919"/>
    </source>
</evidence>
<keyword evidence="2" id="KW-1185">Reference proteome</keyword>
<sequence length="135" mass="14105">MLEERRGAIDLAHGRAAWAVHAEARADRPEEDEEDLEYEAMQDAVHVAFAAAQPSQKVLVIAADVPDGALVPATEDGGAFGVALATGSSGRIASFHVTELDAAAADEDDTDPALLWFDASEGPSALAYLDSATRS</sequence>
<dbReference type="eggNOG" id="ENOG5033JPI">
    <property type="taxonomic scope" value="Bacteria"/>
</dbReference>
<dbReference type="Pfam" id="PF21853">
    <property type="entry name" value="DUF6912"/>
    <property type="match status" value="1"/>
</dbReference>
<dbReference type="OrthoDB" id="4866617at2"/>
<name>C7ME53_BRAFD</name>
<organism evidence="1 2">
    <name type="scientific">Brachybacterium faecium (strain ATCC 43885 / DSM 4810 / JCM 11609 / LMG 19847 / NBRC 14762 / NCIMB 9860 / 6-10)</name>
    <dbReference type="NCBI Taxonomy" id="446465"/>
    <lineage>
        <taxon>Bacteria</taxon>
        <taxon>Bacillati</taxon>
        <taxon>Actinomycetota</taxon>
        <taxon>Actinomycetes</taxon>
        <taxon>Micrococcales</taxon>
        <taxon>Dermabacteraceae</taxon>
        <taxon>Brachybacterium</taxon>
    </lineage>
</organism>
<reference evidence="1 2" key="1">
    <citation type="journal article" date="2009" name="Stand. Genomic Sci.">
        <title>Complete genome sequence of Brachybacterium faecium type strain (Schefferle 6-10).</title>
        <authorList>
            <person name="Lapidus A."/>
            <person name="Pukall R."/>
            <person name="Labuttii K."/>
            <person name="Copeland A."/>
            <person name="Del Rio T.G."/>
            <person name="Nolan M."/>
            <person name="Chen F."/>
            <person name="Lucas S."/>
            <person name="Tice H."/>
            <person name="Cheng J.F."/>
            <person name="Bruce D."/>
            <person name="Goodwin L."/>
            <person name="Pitluck S."/>
            <person name="Rohde M."/>
            <person name="Goker M."/>
            <person name="Pati A."/>
            <person name="Ivanova N."/>
            <person name="Mavrommatis K."/>
            <person name="Chen A."/>
            <person name="Palaniappan K."/>
            <person name="D'haeseleer P."/>
            <person name="Chain P."/>
            <person name="Bristow J."/>
            <person name="Eisen J.A."/>
            <person name="Markowitz V."/>
            <person name="Hugenholtz P."/>
            <person name="Kyrpides N.C."/>
            <person name="Klenk H.P."/>
        </authorList>
    </citation>
    <scope>NUCLEOTIDE SEQUENCE [LARGE SCALE GENOMIC DNA]</scope>
    <source>
        <strain evidence="2">ATCC 43885 / DSM 4810 / JCM 11609 / LMG 19847 / NBRC 14762 / NCIMB 9860 / 6-10</strain>
    </source>
</reference>
<accession>C7ME53</accession>
<dbReference type="AlphaFoldDB" id="C7ME53"/>
<dbReference type="KEGG" id="bfa:Bfae_20530"/>
<dbReference type="STRING" id="446465.Bfae_20530"/>